<dbReference type="InterPro" id="IPR050065">
    <property type="entry name" value="GlmU-like"/>
</dbReference>
<keyword evidence="1 5" id="KW-0808">Transferase</keyword>
<keyword evidence="3" id="KW-0460">Magnesium</keyword>
<reference evidence="5 6" key="1">
    <citation type="submission" date="2018-06" db="EMBL/GenBank/DDBJ databases">
        <authorList>
            <consortium name="Pathogen Informatics"/>
            <person name="Doyle S."/>
        </authorList>
    </citation>
    <scope>NUCLEOTIDE SEQUENCE [LARGE SCALE GENOMIC DNA]</scope>
    <source>
        <strain evidence="5 6">NCTC11842</strain>
    </source>
</reference>
<evidence type="ECO:0000256" key="2">
    <source>
        <dbReference type="ARBA" id="ARBA00022695"/>
    </source>
</evidence>
<dbReference type="PANTHER" id="PTHR43584">
    <property type="entry name" value="NUCLEOTIDYL TRANSFERASE"/>
    <property type="match status" value="1"/>
</dbReference>
<organism evidence="5 6">
    <name type="scientific">Pseudomonas luteola</name>
    <dbReference type="NCBI Taxonomy" id="47886"/>
    <lineage>
        <taxon>Bacteria</taxon>
        <taxon>Pseudomonadati</taxon>
        <taxon>Pseudomonadota</taxon>
        <taxon>Gammaproteobacteria</taxon>
        <taxon>Pseudomonadales</taxon>
        <taxon>Pseudomonadaceae</taxon>
        <taxon>Pseudomonas</taxon>
    </lineage>
</organism>
<dbReference type="Gene3D" id="3.90.550.10">
    <property type="entry name" value="Spore Coat Polysaccharide Biosynthesis Protein SpsA, Chain A"/>
    <property type="match status" value="1"/>
</dbReference>
<dbReference type="GeneID" id="300267251"/>
<dbReference type="EMBL" id="UAUF01000011">
    <property type="protein sequence ID" value="SPZ06041.1"/>
    <property type="molecule type" value="Genomic_DNA"/>
</dbReference>
<dbReference type="InterPro" id="IPR025877">
    <property type="entry name" value="MobA-like_NTP_Trfase"/>
</dbReference>
<dbReference type="PANTHER" id="PTHR43584:SF5">
    <property type="entry name" value="PROTEIN LICC"/>
    <property type="match status" value="1"/>
</dbReference>
<proteinExistence type="predicted"/>
<dbReference type="CDD" id="cd02523">
    <property type="entry name" value="PC_cytidylyltransferase"/>
    <property type="match status" value="1"/>
</dbReference>
<evidence type="ECO:0000313" key="6">
    <source>
        <dbReference type="Proteomes" id="UP000250443"/>
    </source>
</evidence>
<evidence type="ECO:0000313" key="5">
    <source>
        <dbReference type="EMBL" id="SPZ06041.1"/>
    </source>
</evidence>
<evidence type="ECO:0000256" key="3">
    <source>
        <dbReference type="ARBA" id="ARBA00022842"/>
    </source>
</evidence>
<name>A0A2X2CH34_PSELU</name>
<dbReference type="SUPFAM" id="SSF53448">
    <property type="entry name" value="Nucleotide-diphospho-sugar transferases"/>
    <property type="match status" value="1"/>
</dbReference>
<protein>
    <submittedName>
        <fullName evidence="5">Nucleotidyl transferase</fullName>
        <ecNumber evidence="5">2.7.7.9</ecNumber>
    </submittedName>
</protein>
<dbReference type="InterPro" id="IPR029044">
    <property type="entry name" value="Nucleotide-diphossugar_trans"/>
</dbReference>
<dbReference type="Proteomes" id="UP000250443">
    <property type="component" value="Unassembled WGS sequence"/>
</dbReference>
<evidence type="ECO:0000256" key="1">
    <source>
        <dbReference type="ARBA" id="ARBA00022679"/>
    </source>
</evidence>
<dbReference type="Pfam" id="PF12804">
    <property type="entry name" value="NTP_transf_3"/>
    <property type="match status" value="1"/>
</dbReference>
<feature type="domain" description="MobA-like NTP transferase" evidence="4">
    <location>
        <begin position="12"/>
        <end position="131"/>
    </location>
</feature>
<dbReference type="EC" id="2.7.7.9" evidence="5"/>
<dbReference type="AlphaFoldDB" id="A0A2X2CH34"/>
<gene>
    <name evidence="5" type="primary">gtaB_2</name>
    <name evidence="5" type="ORF">NCTC11842_01968</name>
</gene>
<dbReference type="RefSeq" id="WP_010798129.1">
    <property type="nucleotide sequence ID" value="NZ_CP069262.1"/>
</dbReference>
<sequence length="260" mass="29317">MNHLERNEPRRAIILSAGQGRRLLPYTENKPKCLIELEGRTVIEWQIDGLMAAGIEDITVVVGYEAGQVERVLSDRYGAGVIHTLFNPFYEVADNLASCWMAREAMRDDFLLLNGDTLFDLPVLKRLLGASPRPITLAIDRKPSYDSDDMKVCLEGDQLMRVGKTLPLPTVNGESIGMMYFQPEGGVLFRKALEDNMRKPEALQRWYLSIIDEIAQQTGQVYVQSIEGLSWGELDFPQDLEAAKHKVHTWQMATSAAAQY</sequence>
<keyword evidence="2 5" id="KW-0548">Nucleotidyltransferase</keyword>
<accession>A0A2X2CH34</accession>
<dbReference type="GO" id="GO:0003983">
    <property type="term" value="F:UTP:glucose-1-phosphate uridylyltransferase activity"/>
    <property type="evidence" value="ECO:0007669"/>
    <property type="project" value="UniProtKB-EC"/>
</dbReference>
<evidence type="ECO:0000259" key="4">
    <source>
        <dbReference type="Pfam" id="PF12804"/>
    </source>
</evidence>